<protein>
    <submittedName>
        <fullName evidence="1">Uncharacterized protein</fullName>
    </submittedName>
</protein>
<reference evidence="1 2" key="1">
    <citation type="journal article" date="2019" name="Antimicrob. Agents Chemother.">
        <title>Applying Rapid Whole Genome Sequencing to Predict Phenotypic Antimicrobial Susceptibility Testing Results Among Carbapenem-Resistant Klebsiella pneumoniae Clinical Isolates.</title>
        <authorList>
            <person name="Tamma P.D."/>
            <person name="Fan Y."/>
            <person name="Bergman Y."/>
            <person name="Pertea G."/>
            <person name="Kazmi A."/>
            <person name="Lewis S."/>
            <person name="Carroll K.C."/>
            <person name="Schatz M.C."/>
            <person name="Timp W."/>
            <person name="Simner P.J."/>
        </authorList>
    </citation>
    <scope>NUCLEOTIDE SEQUENCE [LARGE SCALE GENOMIC DNA]</scope>
    <source>
        <strain evidence="1 2">KLPN_33</strain>
    </source>
</reference>
<name>A0A231WIM7_KLEPN</name>
<evidence type="ECO:0000313" key="1">
    <source>
        <dbReference type="EMBL" id="RRE43423.1"/>
    </source>
</evidence>
<gene>
    <name evidence="1" type="ORF">EAO28_09280</name>
</gene>
<comment type="caution">
    <text evidence="1">The sequence shown here is derived from an EMBL/GenBank/DDBJ whole genome shotgun (WGS) entry which is preliminary data.</text>
</comment>
<organism evidence="1 2">
    <name type="scientific">Klebsiella pneumoniae</name>
    <dbReference type="NCBI Taxonomy" id="573"/>
    <lineage>
        <taxon>Bacteria</taxon>
        <taxon>Pseudomonadati</taxon>
        <taxon>Pseudomonadota</taxon>
        <taxon>Gammaproteobacteria</taxon>
        <taxon>Enterobacterales</taxon>
        <taxon>Enterobacteriaceae</taxon>
        <taxon>Klebsiella/Raoultella group</taxon>
        <taxon>Klebsiella</taxon>
        <taxon>Klebsiella pneumoniae complex</taxon>
    </lineage>
</organism>
<dbReference type="EMBL" id="RCZY01000002">
    <property type="protein sequence ID" value="RRE43423.1"/>
    <property type="molecule type" value="Genomic_DNA"/>
</dbReference>
<sequence>MRDSSHQYVVLPEKFWVKYRNRPLKNQAITHPDKGRTPGVYFIRMKNASMHAPACRSSSPNAYLFLSGWRTKTL</sequence>
<dbReference type="AlphaFoldDB" id="A0A231WIM7"/>
<dbReference type="Proteomes" id="UP000272440">
    <property type="component" value="Unassembled WGS sequence"/>
</dbReference>
<proteinExistence type="predicted"/>
<accession>A0A231WIM7</accession>
<evidence type="ECO:0000313" key="2">
    <source>
        <dbReference type="Proteomes" id="UP000272440"/>
    </source>
</evidence>